<dbReference type="InterPro" id="IPR001570">
    <property type="entry name" value="Peptidase_M4_C_domain"/>
</dbReference>
<name>A0A5N6T271_ASPPS</name>
<dbReference type="AlphaFoldDB" id="A0A5N6T271"/>
<feature type="domain" description="Protealysin N-terminal propeptide" evidence="10">
    <location>
        <begin position="61"/>
        <end position="91"/>
    </location>
</feature>
<accession>A0A5N6T271</accession>
<dbReference type="InterPro" id="IPR032475">
    <property type="entry name" value="Protealysin_N_PP"/>
</dbReference>
<dbReference type="Pfam" id="PF16485">
    <property type="entry name" value="PLN_propep"/>
    <property type="match status" value="1"/>
</dbReference>
<evidence type="ECO:0000259" key="8">
    <source>
        <dbReference type="Pfam" id="PF01447"/>
    </source>
</evidence>
<proteinExistence type="inferred from homology"/>
<dbReference type="InterPro" id="IPR052759">
    <property type="entry name" value="Metalloprotease_M4"/>
</dbReference>
<keyword evidence="2" id="KW-0645">Protease</keyword>
<dbReference type="PRINTS" id="PR00730">
    <property type="entry name" value="THERMOLYSIN"/>
</dbReference>
<dbReference type="Gene3D" id="3.10.170.10">
    <property type="match status" value="1"/>
</dbReference>
<keyword evidence="4" id="KW-0378">Hydrolase</keyword>
<dbReference type="EMBL" id="ML743561">
    <property type="protein sequence ID" value="KAE8140392.1"/>
    <property type="molecule type" value="Genomic_DNA"/>
</dbReference>
<reference evidence="11 12" key="1">
    <citation type="submission" date="2019-04" db="EMBL/GenBank/DDBJ databases">
        <title>Friends and foes A comparative genomics study of 23 Aspergillus species from section Flavi.</title>
        <authorList>
            <consortium name="DOE Joint Genome Institute"/>
            <person name="Kjaerbolling I."/>
            <person name="Vesth T."/>
            <person name="Frisvad J.C."/>
            <person name="Nybo J.L."/>
            <person name="Theobald S."/>
            <person name="Kildgaard S."/>
            <person name="Isbrandt T."/>
            <person name="Kuo A."/>
            <person name="Sato A."/>
            <person name="Lyhne E.K."/>
            <person name="Kogle M.E."/>
            <person name="Wiebenga A."/>
            <person name="Kun R.S."/>
            <person name="Lubbers R.J."/>
            <person name="Makela M.R."/>
            <person name="Barry K."/>
            <person name="Chovatia M."/>
            <person name="Clum A."/>
            <person name="Daum C."/>
            <person name="Haridas S."/>
            <person name="He G."/>
            <person name="LaButti K."/>
            <person name="Lipzen A."/>
            <person name="Mondo S."/>
            <person name="Riley R."/>
            <person name="Salamov A."/>
            <person name="Simmons B.A."/>
            <person name="Magnuson J.K."/>
            <person name="Henrissat B."/>
            <person name="Mortensen U.H."/>
            <person name="Larsen T.O."/>
            <person name="Devries R.P."/>
            <person name="Grigoriev I.V."/>
            <person name="Machida M."/>
            <person name="Baker S.E."/>
            <person name="Andersen M.R."/>
        </authorList>
    </citation>
    <scope>NUCLEOTIDE SEQUENCE [LARGE SCALE GENOMIC DNA]</scope>
    <source>
        <strain evidence="11 12">CBS 117625</strain>
    </source>
</reference>
<comment type="similarity">
    <text evidence="1">Belongs to the peptidase M4 family.</text>
</comment>
<dbReference type="GO" id="GO:0046872">
    <property type="term" value="F:metal ion binding"/>
    <property type="evidence" value="ECO:0007669"/>
    <property type="project" value="UniProtKB-KW"/>
</dbReference>
<evidence type="ECO:0000256" key="6">
    <source>
        <dbReference type="ARBA" id="ARBA00023049"/>
    </source>
</evidence>
<keyword evidence="5" id="KW-0862">Zinc</keyword>
<dbReference type="InterPro" id="IPR027268">
    <property type="entry name" value="Peptidase_M4/M1_CTD_sf"/>
</dbReference>
<feature type="domain" description="Peptidase M4" evidence="8">
    <location>
        <begin position="92"/>
        <end position="223"/>
    </location>
</feature>
<evidence type="ECO:0000256" key="1">
    <source>
        <dbReference type="ARBA" id="ARBA00009388"/>
    </source>
</evidence>
<keyword evidence="3" id="KW-0479">Metal-binding</keyword>
<dbReference type="CDD" id="cd09597">
    <property type="entry name" value="M4_TLP"/>
    <property type="match status" value="1"/>
</dbReference>
<evidence type="ECO:0000256" key="5">
    <source>
        <dbReference type="ARBA" id="ARBA00022833"/>
    </source>
</evidence>
<evidence type="ECO:0000256" key="4">
    <source>
        <dbReference type="ARBA" id="ARBA00022801"/>
    </source>
</evidence>
<protein>
    <submittedName>
        <fullName evidence="11">Thermolysin metallopeptidase</fullName>
    </submittedName>
</protein>
<dbReference type="InterPro" id="IPR013856">
    <property type="entry name" value="Peptidase_M4_domain"/>
</dbReference>
<dbReference type="PANTHER" id="PTHR43579">
    <property type="match status" value="1"/>
</dbReference>
<dbReference type="RefSeq" id="XP_031916455.1">
    <property type="nucleotide sequence ID" value="XM_032053782.1"/>
</dbReference>
<evidence type="ECO:0000256" key="2">
    <source>
        <dbReference type="ARBA" id="ARBA00022670"/>
    </source>
</evidence>
<dbReference type="Proteomes" id="UP000325672">
    <property type="component" value="Unassembled WGS sequence"/>
</dbReference>
<gene>
    <name evidence="11" type="ORF">BDV38DRAFT_239659</name>
</gene>
<dbReference type="GO" id="GO:0004222">
    <property type="term" value="F:metalloendopeptidase activity"/>
    <property type="evidence" value="ECO:0007669"/>
    <property type="project" value="InterPro"/>
</dbReference>
<dbReference type="Pfam" id="PF01447">
    <property type="entry name" value="Peptidase_M4"/>
    <property type="match status" value="1"/>
</dbReference>
<dbReference type="GeneID" id="43637992"/>
<dbReference type="Gene3D" id="1.10.390.10">
    <property type="entry name" value="Neutral Protease Domain 2"/>
    <property type="match status" value="1"/>
</dbReference>
<evidence type="ECO:0000313" key="12">
    <source>
        <dbReference type="Proteomes" id="UP000325672"/>
    </source>
</evidence>
<evidence type="ECO:0000256" key="7">
    <source>
        <dbReference type="SAM" id="MobiDB-lite"/>
    </source>
</evidence>
<dbReference type="GO" id="GO:0006508">
    <property type="term" value="P:proteolysis"/>
    <property type="evidence" value="ECO:0007669"/>
    <property type="project" value="UniProtKB-KW"/>
</dbReference>
<evidence type="ECO:0000256" key="3">
    <source>
        <dbReference type="ARBA" id="ARBA00022723"/>
    </source>
</evidence>
<dbReference type="OrthoDB" id="5332336at2759"/>
<dbReference type="Pfam" id="PF02868">
    <property type="entry name" value="Peptidase_M4_C"/>
    <property type="match status" value="1"/>
</dbReference>
<evidence type="ECO:0000259" key="9">
    <source>
        <dbReference type="Pfam" id="PF02868"/>
    </source>
</evidence>
<keyword evidence="6" id="KW-0482">Metalloprotease</keyword>
<evidence type="ECO:0000313" key="11">
    <source>
        <dbReference type="EMBL" id="KAE8140392.1"/>
    </source>
</evidence>
<feature type="domain" description="Peptidase M4 C-terminal" evidence="9">
    <location>
        <begin position="227"/>
        <end position="393"/>
    </location>
</feature>
<dbReference type="SUPFAM" id="SSF55486">
    <property type="entry name" value="Metalloproteases ('zincins'), catalytic domain"/>
    <property type="match status" value="1"/>
</dbReference>
<dbReference type="PANTHER" id="PTHR43579:SF1">
    <property type="entry name" value="NEUTRAL METALLOPROTEINASE"/>
    <property type="match status" value="1"/>
</dbReference>
<dbReference type="InterPro" id="IPR023612">
    <property type="entry name" value="Peptidase_M4"/>
</dbReference>
<organism evidence="11 12">
    <name type="scientific">Aspergillus pseudotamarii</name>
    <dbReference type="NCBI Taxonomy" id="132259"/>
    <lineage>
        <taxon>Eukaryota</taxon>
        <taxon>Fungi</taxon>
        <taxon>Dikarya</taxon>
        <taxon>Ascomycota</taxon>
        <taxon>Pezizomycotina</taxon>
        <taxon>Eurotiomycetes</taxon>
        <taxon>Eurotiomycetidae</taxon>
        <taxon>Eurotiales</taxon>
        <taxon>Aspergillaceae</taxon>
        <taxon>Aspergillus</taxon>
        <taxon>Aspergillus subgen. Circumdati</taxon>
    </lineage>
</organism>
<evidence type="ECO:0000259" key="10">
    <source>
        <dbReference type="Pfam" id="PF16485"/>
    </source>
</evidence>
<feature type="region of interest" description="Disordered" evidence="7">
    <location>
        <begin position="78"/>
        <end position="102"/>
    </location>
</feature>
<keyword evidence="12" id="KW-1185">Reference proteome</keyword>
<sequence>MAPVCGIIPEYILQGIIRKGLVPQHVINQCQSTIGKIKQLQDVRISHRESIAAAPRQRTSQGIIPPYILESLSRNAATEQQREAARQTLAHSTKYRTDTTTTRRPNRTVYDAQNSRADFPPRNKVLIREGGPLLTLEQDPTNNANECYNGFGRTYDFYFSFFQRDSFDNKGMKLDGFIHAGDFYNAFYNGREFVFGDGDGVIFDGFTDELDVIAHEVTHGVVEYISPLPYEFQSGALNESIADVFGIMVKQWGEGTPQTVDQANWLIGEGIFAAGVNGKALRDMANPGTAYNDDRVGNDRQPAHWRGFKNLPFSDDNGGVHVNSGIPNRAFYLAATKIGGYAWEGAGPVWYRALSSGKLLTNGKAKFKDFADLTIENAGVHVDKVREAWELVGYPFPDKRNKL</sequence>